<evidence type="ECO:0000313" key="1">
    <source>
        <dbReference type="EMBL" id="EFE95476.1"/>
    </source>
</evidence>
<reference evidence="1 2" key="1">
    <citation type="submission" date="2010-01" db="EMBL/GenBank/DDBJ databases">
        <authorList>
            <person name="Muzny D."/>
            <person name="Qin X."/>
            <person name="Deng J."/>
            <person name="Jiang H."/>
            <person name="Liu Y."/>
            <person name="Qu J."/>
            <person name="Song X.-Z."/>
            <person name="Zhang L."/>
            <person name="Thornton R."/>
            <person name="Coyle M."/>
            <person name="Francisco L."/>
            <person name="Jackson L."/>
            <person name="Javaid M."/>
            <person name="Korchina V."/>
            <person name="Kovar C."/>
            <person name="Mata R."/>
            <person name="Mathew T."/>
            <person name="Ngo R."/>
            <person name="Nguyen L."/>
            <person name="Nguyen N."/>
            <person name="Okwuonu G."/>
            <person name="Ongeri F."/>
            <person name="Pham C."/>
            <person name="Simmons D."/>
            <person name="Wilczek-Boney K."/>
            <person name="Hale W."/>
            <person name="Jakkamsetti A."/>
            <person name="Pham P."/>
            <person name="Ruth R."/>
            <person name="San Lucas F."/>
            <person name="Warren J."/>
            <person name="Zhang J."/>
            <person name="Zhao Z."/>
            <person name="Zhou C."/>
            <person name="Zhu D."/>
            <person name="Lee S."/>
            <person name="Bess C."/>
            <person name="Blankenburg K."/>
            <person name="Forbes L."/>
            <person name="Fu Q."/>
            <person name="Gubbala S."/>
            <person name="Hirani K."/>
            <person name="Jayaseelan J.C."/>
            <person name="Lara F."/>
            <person name="Munidasa M."/>
            <person name="Palculict T."/>
            <person name="Patil S."/>
            <person name="Pu L.-L."/>
            <person name="Saada N."/>
            <person name="Tang L."/>
            <person name="Weissenberger G."/>
            <person name="Zhu Y."/>
            <person name="Hemphill L."/>
            <person name="Shang Y."/>
            <person name="Youmans B."/>
            <person name="Ayvaz T."/>
            <person name="Ross M."/>
            <person name="Santibanez J."/>
            <person name="Aqrawi P."/>
            <person name="Gross S."/>
            <person name="Joshi V."/>
            <person name="Fowler G."/>
            <person name="Nazareth L."/>
            <person name="Reid J."/>
            <person name="Worley K."/>
            <person name="Petrosino J."/>
            <person name="Highlander S."/>
            <person name="Gibbs R."/>
        </authorList>
    </citation>
    <scope>NUCLEOTIDE SEQUENCE [LARGE SCALE GENOMIC DNA]</scope>
    <source>
        <strain evidence="1 2">DSM 4582</strain>
    </source>
</reference>
<organism evidence="1 2">
    <name type="scientific">Serratia odorifera DSM 4582</name>
    <dbReference type="NCBI Taxonomy" id="667129"/>
    <lineage>
        <taxon>Bacteria</taxon>
        <taxon>Pseudomonadati</taxon>
        <taxon>Pseudomonadota</taxon>
        <taxon>Gammaproteobacteria</taxon>
        <taxon>Enterobacterales</taxon>
        <taxon>Yersiniaceae</taxon>
        <taxon>Serratia</taxon>
    </lineage>
</organism>
<comment type="caution">
    <text evidence="1">The sequence shown here is derived from an EMBL/GenBank/DDBJ whole genome shotgun (WGS) entry which is preliminary data.</text>
</comment>
<proteinExistence type="predicted"/>
<accession>D4E3Z6</accession>
<dbReference type="AlphaFoldDB" id="D4E3Z6"/>
<dbReference type="STRING" id="667129.HMPREF0758_2896"/>
<keyword evidence="2" id="KW-1185">Reference proteome</keyword>
<dbReference type="HOGENOM" id="CLU_3011799_0_0_6"/>
<name>D4E3Z6_SEROD</name>
<dbReference type="Proteomes" id="UP000005723">
    <property type="component" value="Unassembled WGS sequence"/>
</dbReference>
<gene>
    <name evidence="1" type="ORF">HMPREF0758_2896</name>
</gene>
<dbReference type="EMBL" id="ADBY01000047">
    <property type="protein sequence ID" value="EFE95476.1"/>
    <property type="molecule type" value="Genomic_DNA"/>
</dbReference>
<protein>
    <submittedName>
        <fullName evidence="1">Uncharacterized protein</fullName>
    </submittedName>
</protein>
<sequence length="56" mass="6241">MRLAKDRWLRSLFLATCYDEMITTGQPGDCSGKVRSICAAIGANNKANDNTYQSQR</sequence>
<evidence type="ECO:0000313" key="2">
    <source>
        <dbReference type="Proteomes" id="UP000005723"/>
    </source>
</evidence>